<protein>
    <recommendedName>
        <fullName evidence="3">MORN repeat protein</fullName>
    </recommendedName>
</protein>
<keyword evidence="2" id="KW-1185">Reference proteome</keyword>
<accession>A0A8J3FDW3</accession>
<reference evidence="1" key="1">
    <citation type="journal article" date="2014" name="Int. J. Syst. Evol. Microbiol.">
        <title>Complete genome sequence of Corynebacterium casei LMG S-19264T (=DSM 44701T), isolated from a smear-ripened cheese.</title>
        <authorList>
            <consortium name="US DOE Joint Genome Institute (JGI-PGF)"/>
            <person name="Walter F."/>
            <person name="Albersmeier A."/>
            <person name="Kalinowski J."/>
            <person name="Ruckert C."/>
        </authorList>
    </citation>
    <scope>NUCLEOTIDE SEQUENCE</scope>
    <source>
        <strain evidence="1">JCM 12862</strain>
    </source>
</reference>
<sequence>MDSYNGIIVYRDNETKKPMDGYFIVGNKYSKWEEFNLKNGVLNGDDIVFRDNGEMYTHSTYVRGKLHGEEKKYYPSGKLQSVDTYNNGIQYGKSKDYYESGQLRTESKIENETVVESITYDIIGNIISQMFIDDGRKITQYIKNGKLFSEDISSTYDNFEAKKFYNRDGSLKIYLQMLDDQDDNHFLIELDENGDEIKRIDVKANPQEFLKYRQYFVDM</sequence>
<dbReference type="InterPro" id="IPR011652">
    <property type="entry name" value="MORN_2"/>
</dbReference>
<organism evidence="1 2">
    <name type="scientific">Yeosuana aromativorans</name>
    <dbReference type="NCBI Taxonomy" id="288019"/>
    <lineage>
        <taxon>Bacteria</taxon>
        <taxon>Pseudomonadati</taxon>
        <taxon>Bacteroidota</taxon>
        <taxon>Flavobacteriia</taxon>
        <taxon>Flavobacteriales</taxon>
        <taxon>Flavobacteriaceae</taxon>
        <taxon>Yeosuana</taxon>
    </lineage>
</organism>
<reference evidence="1" key="2">
    <citation type="submission" date="2020-09" db="EMBL/GenBank/DDBJ databases">
        <authorList>
            <person name="Sun Q."/>
            <person name="Ohkuma M."/>
        </authorList>
    </citation>
    <scope>NUCLEOTIDE SEQUENCE</scope>
    <source>
        <strain evidence="1">JCM 12862</strain>
    </source>
</reference>
<dbReference type="EMBL" id="BMNR01000001">
    <property type="protein sequence ID" value="GGK14510.1"/>
    <property type="molecule type" value="Genomic_DNA"/>
</dbReference>
<proteinExistence type="predicted"/>
<name>A0A8J3FDW3_9FLAO</name>
<evidence type="ECO:0000313" key="1">
    <source>
        <dbReference type="EMBL" id="GGK14510.1"/>
    </source>
</evidence>
<evidence type="ECO:0008006" key="3">
    <source>
        <dbReference type="Google" id="ProtNLM"/>
    </source>
</evidence>
<comment type="caution">
    <text evidence="1">The sequence shown here is derived from an EMBL/GenBank/DDBJ whole genome shotgun (WGS) entry which is preliminary data.</text>
</comment>
<dbReference type="Proteomes" id="UP000612329">
    <property type="component" value="Unassembled WGS sequence"/>
</dbReference>
<dbReference type="Pfam" id="PF07661">
    <property type="entry name" value="MORN_2"/>
    <property type="match status" value="2"/>
</dbReference>
<dbReference type="AlphaFoldDB" id="A0A8J3FDW3"/>
<gene>
    <name evidence="1" type="ORF">GCM10007962_06000</name>
</gene>
<evidence type="ECO:0000313" key="2">
    <source>
        <dbReference type="Proteomes" id="UP000612329"/>
    </source>
</evidence>
<dbReference type="SUPFAM" id="SSF82185">
    <property type="entry name" value="Histone H3 K4-specific methyltransferase SET7/9 N-terminal domain"/>
    <property type="match status" value="1"/>
</dbReference>
<dbReference type="Gene3D" id="3.90.930.1">
    <property type="match status" value="1"/>
</dbReference>